<dbReference type="Proteomes" id="UP000515160">
    <property type="component" value="Chromosome X"/>
</dbReference>
<gene>
    <name evidence="2" type="primary">LOC127566407</name>
</gene>
<dbReference type="GeneID" id="127566407"/>
<accession>A0A9C6TBH2</accession>
<reference evidence="2" key="1">
    <citation type="submission" date="2025-08" db="UniProtKB">
        <authorList>
            <consortium name="RefSeq"/>
        </authorList>
    </citation>
    <scope>IDENTIFICATION</scope>
    <source>
        <strain evidence="2">15112-1751.03</strain>
        <tissue evidence="2">Whole Adult</tissue>
    </source>
</reference>
<organism evidence="1 2">
    <name type="scientific">Drosophila albomicans</name>
    <name type="common">Fruit fly</name>
    <dbReference type="NCBI Taxonomy" id="7291"/>
    <lineage>
        <taxon>Eukaryota</taxon>
        <taxon>Metazoa</taxon>
        <taxon>Ecdysozoa</taxon>
        <taxon>Arthropoda</taxon>
        <taxon>Hexapoda</taxon>
        <taxon>Insecta</taxon>
        <taxon>Pterygota</taxon>
        <taxon>Neoptera</taxon>
        <taxon>Endopterygota</taxon>
        <taxon>Diptera</taxon>
        <taxon>Brachycera</taxon>
        <taxon>Muscomorpha</taxon>
        <taxon>Ephydroidea</taxon>
        <taxon>Drosophilidae</taxon>
        <taxon>Drosophila</taxon>
    </lineage>
</organism>
<dbReference type="RefSeq" id="XP_051864771.1">
    <property type="nucleotide sequence ID" value="XM_052008811.1"/>
</dbReference>
<name>A0A9C6TBH2_DROAB</name>
<keyword evidence="1" id="KW-1185">Reference proteome</keyword>
<dbReference type="AlphaFoldDB" id="A0A9C6TBH2"/>
<sequence length="199" mass="22433">MNPNWSKSKKRSYEELMKIKKECISMTEPSEIIVISDDESDVAESEEAKVSKRSKTMLELDLSSDDSVICLDDVIESSLNEATVKEKKIPLEEIMISLAENTVEATKIPPDETVTRLDDDTAQKSVVSYDESVVFFDVDATEETVLSQEDEDDTTEELLLPPMPVVVPPKKLKINRLFNMDPEEQERAARSLLALLGYD</sequence>
<proteinExistence type="predicted"/>
<evidence type="ECO:0000313" key="1">
    <source>
        <dbReference type="Proteomes" id="UP000515160"/>
    </source>
</evidence>
<evidence type="ECO:0000313" key="2">
    <source>
        <dbReference type="RefSeq" id="XP_051864771.1"/>
    </source>
</evidence>
<protein>
    <submittedName>
        <fullName evidence="2">Uncharacterized protein LOC127566407</fullName>
    </submittedName>
</protein>